<dbReference type="InterPro" id="IPR006703">
    <property type="entry name" value="G_AIG1"/>
</dbReference>
<sequence length="1341" mass="156488">MKSKVGNTLLGKEVFETKDKSSPAKNHNTAFTGYVLNTYITMVSTAELFTPDLSEEVLKQRIKECASLCAPGPHALALLLDPSDFGEEQSQRMAQILNYFSEEVFNHSIVFFYKETKLENVETEKILASCGGRKHQYKNRNQLEALEAIGEMVVKNDWSFVTCTIYDDATEMTEADISESTRQVERKGFSLSSSGSFVFPQKLSLVLCGSDAALKSSAADLILGLEEPTELSPLPSSACVKRDALVYGQIITLVILPPLGKTQLSEDVALRETVQCLTLCGSRVHAFLMVVQCPLSEEDKEEIRSILHFFGEEAESHCQIVFMGEAEHFPQNMADIMTETQDIIGIPERSYHNLRHGSEAAQFLEQVGRTGEENGNVFYTLDMYVAAQIRNQLKYLNELMEMRINVETLENKDLQQSNQDHIPSAPDLNLVLCGSDAVLKSYVTDLILGLDQQAEPSPQPSSACVKREAAVCGRHVTLVLLPSLFDTQLAEGEIIQEVQHILHHNDPGVHAFLLVMPQAVPSDDENEELKRIQHFFGEEVDAYCQQVITEESVLCAERGDGSCVVLNADGSFQDQYYLLDHSSKVLPLLEKVERMIDKNAGCYTANTFISAQLNSLLKCHQQLEELKMTIQKFEFEDSKEKGPDQGNTDDLRIVLLGKTGNGKSATGNTILGSERFNAMASTTSVTTECRKETAVINGRPITVVDTPGFFDTAYDNDASKREIIRCIAMAAPGPHAFLLVFTSTGRFTEEEKQTVQMIQQMFGEESEKYMLVLFTRGDDLRNQSFDDYIQGADPNLKSFLRQCGQRYHLFNNRDESNKDQVLRLLDKIDAMLRANGGQHYTTEMFQNAEDALKQNQERILQEREEQIQKEKEELLMKHKAEMNHLKREMEEERRRQEEERRMREEEFKCKEEEMKGAMKTLEEEERCKRSKMEEDFKLQKKQNEEWIKKWTEEVQLERQRQQEEWERKTHAEQERKEEEEKQRKIKETEYEQFWREIQKKQTDIFNMEREKILKRAEEEKRQRLQEYEDRVNKQEKKREDLEEKIKHAEESRVKDLEEQKRKYEEECQRKDEEENKRRQEEENRWKQQIELVEKEWSIKQEQHRQERERYEREQEEEKKKREAEEKLKKLLDENERKTIEHDAERKIKEKELEMKKLQQYYAFQLMDEEKRSREREAQQKADVEEKFRVQREQFEKQKEKEARDSEERERRNIEYLKDMYEKEKDLLRRETEMEARKQAEKEFHEILDRKVKEAKTKGHDEGYRQGHKEGYDKGREDGEKEGYVKGREEGKKEGHVKGKEEGFKKGHAVGYMEGKEEFEAEQSALGRWIDGAINSFYNDES</sequence>
<gene>
    <name evidence="7" type="ORF">ACEWY4_022050</name>
</gene>
<feature type="domain" description="AIG1-type G" evidence="6">
    <location>
        <begin position="648"/>
        <end position="849"/>
    </location>
</feature>
<evidence type="ECO:0000256" key="4">
    <source>
        <dbReference type="SAM" id="Coils"/>
    </source>
</evidence>
<keyword evidence="3" id="KW-0342">GTP-binding</keyword>
<feature type="region of interest" description="Disordered" evidence="5">
    <location>
        <begin position="962"/>
        <end position="984"/>
    </location>
</feature>
<evidence type="ECO:0000256" key="3">
    <source>
        <dbReference type="ARBA" id="ARBA00023134"/>
    </source>
</evidence>
<feature type="region of interest" description="Disordered" evidence="5">
    <location>
        <begin position="1020"/>
        <end position="1083"/>
    </location>
</feature>
<dbReference type="SUPFAM" id="SSF52540">
    <property type="entry name" value="P-loop containing nucleoside triphosphate hydrolases"/>
    <property type="match status" value="1"/>
</dbReference>
<evidence type="ECO:0000259" key="6">
    <source>
        <dbReference type="PROSITE" id="PS51720"/>
    </source>
</evidence>
<dbReference type="InterPro" id="IPR045058">
    <property type="entry name" value="GIMA/IAN/Toc"/>
</dbReference>
<keyword evidence="8" id="KW-1185">Reference proteome</keyword>
<dbReference type="PROSITE" id="PS51720">
    <property type="entry name" value="G_AIG1"/>
    <property type="match status" value="1"/>
</dbReference>
<feature type="region of interest" description="Disordered" evidence="5">
    <location>
        <begin position="1169"/>
        <end position="1213"/>
    </location>
</feature>
<dbReference type="FunFam" id="3.40.50.300:FF:000366">
    <property type="entry name" value="GTPase, IMAP family member 2"/>
    <property type="match status" value="1"/>
</dbReference>
<dbReference type="Gene3D" id="3.40.50.300">
    <property type="entry name" value="P-loop containing nucleotide triphosphate hydrolases"/>
    <property type="match status" value="4"/>
</dbReference>
<dbReference type="EMBL" id="JBHFQA010000019">
    <property type="protein sequence ID" value="KAL2082232.1"/>
    <property type="molecule type" value="Genomic_DNA"/>
</dbReference>
<organism evidence="7 8">
    <name type="scientific">Coilia grayii</name>
    <name type="common">Gray's grenadier anchovy</name>
    <dbReference type="NCBI Taxonomy" id="363190"/>
    <lineage>
        <taxon>Eukaryota</taxon>
        <taxon>Metazoa</taxon>
        <taxon>Chordata</taxon>
        <taxon>Craniata</taxon>
        <taxon>Vertebrata</taxon>
        <taxon>Euteleostomi</taxon>
        <taxon>Actinopterygii</taxon>
        <taxon>Neopterygii</taxon>
        <taxon>Teleostei</taxon>
        <taxon>Clupei</taxon>
        <taxon>Clupeiformes</taxon>
        <taxon>Clupeoidei</taxon>
        <taxon>Engraulidae</taxon>
        <taxon>Coilinae</taxon>
        <taxon>Coilia</taxon>
    </lineage>
</organism>
<dbReference type="Proteomes" id="UP001591681">
    <property type="component" value="Unassembled WGS sequence"/>
</dbReference>
<dbReference type="PANTHER" id="PTHR10903">
    <property type="entry name" value="GTPASE, IMAP FAMILY MEMBER-RELATED"/>
    <property type="match status" value="1"/>
</dbReference>
<feature type="region of interest" description="Disordered" evidence="5">
    <location>
        <begin position="1250"/>
        <end position="1301"/>
    </location>
</feature>
<dbReference type="GO" id="GO:0005525">
    <property type="term" value="F:GTP binding"/>
    <property type="evidence" value="ECO:0007669"/>
    <property type="project" value="UniProtKB-KW"/>
</dbReference>
<accession>A0ABD1J4Y2</accession>
<feature type="coiled-coil region" evidence="4">
    <location>
        <begin position="845"/>
        <end position="924"/>
    </location>
</feature>
<keyword evidence="2" id="KW-0547">Nucleotide-binding</keyword>
<comment type="caution">
    <text evidence="7">The sequence shown here is derived from an EMBL/GenBank/DDBJ whole genome shotgun (WGS) entry which is preliminary data.</text>
</comment>
<evidence type="ECO:0000256" key="5">
    <source>
        <dbReference type="SAM" id="MobiDB-lite"/>
    </source>
</evidence>
<dbReference type="CDD" id="cd01852">
    <property type="entry name" value="AIG1"/>
    <property type="match status" value="1"/>
</dbReference>
<dbReference type="InterPro" id="IPR027417">
    <property type="entry name" value="P-loop_NTPase"/>
</dbReference>
<evidence type="ECO:0000313" key="7">
    <source>
        <dbReference type="EMBL" id="KAL2082232.1"/>
    </source>
</evidence>
<dbReference type="PANTHER" id="PTHR10903:SF170">
    <property type="entry name" value="GTPASE IMAP FAMILY MEMBER 7"/>
    <property type="match status" value="1"/>
</dbReference>
<feature type="region of interest" description="Disordered" evidence="5">
    <location>
        <begin position="1099"/>
        <end position="1124"/>
    </location>
</feature>
<evidence type="ECO:0000256" key="1">
    <source>
        <dbReference type="ARBA" id="ARBA00008535"/>
    </source>
</evidence>
<protein>
    <recommendedName>
        <fullName evidence="6">AIG1-type G domain-containing protein</fullName>
    </recommendedName>
</protein>
<name>A0ABD1J4Y2_9TELE</name>
<dbReference type="Pfam" id="PF04548">
    <property type="entry name" value="AIG1"/>
    <property type="match status" value="4"/>
</dbReference>
<keyword evidence="4" id="KW-0175">Coiled coil</keyword>
<proteinExistence type="inferred from homology"/>
<comment type="similarity">
    <text evidence="1">Belongs to the TRAFAC class TrmE-Era-EngA-EngB-Septin-like GTPase superfamily. AIG1/Toc34/Toc159-like paraseptin GTPase family. IAN subfamily.</text>
</comment>
<reference evidence="7 8" key="1">
    <citation type="submission" date="2024-09" db="EMBL/GenBank/DDBJ databases">
        <title>A chromosome-level genome assembly of Gray's grenadier anchovy, Coilia grayii.</title>
        <authorList>
            <person name="Fu Z."/>
        </authorList>
    </citation>
    <scope>NUCLEOTIDE SEQUENCE [LARGE SCALE GENOMIC DNA]</scope>
    <source>
        <strain evidence="7">G4</strain>
        <tissue evidence="7">Muscle</tissue>
    </source>
</reference>
<evidence type="ECO:0000256" key="2">
    <source>
        <dbReference type="ARBA" id="ARBA00022741"/>
    </source>
</evidence>
<dbReference type="CDD" id="cd22265">
    <property type="entry name" value="UDM1_RNF168"/>
    <property type="match status" value="1"/>
</dbReference>
<evidence type="ECO:0000313" key="8">
    <source>
        <dbReference type="Proteomes" id="UP001591681"/>
    </source>
</evidence>